<name>A0A0P8YDV3_9CLOT</name>
<dbReference type="Pfam" id="PF09323">
    <property type="entry name" value="DUF1980"/>
    <property type="match status" value="1"/>
</dbReference>
<dbReference type="PANTHER" id="PTHR40047:SF1">
    <property type="entry name" value="UPF0703 PROTEIN YCGQ"/>
    <property type="match status" value="1"/>
</dbReference>
<dbReference type="InterPro" id="IPR048493">
    <property type="entry name" value="DUF1980_N"/>
</dbReference>
<dbReference type="InterPro" id="IPR048447">
    <property type="entry name" value="DUF1980_C"/>
</dbReference>
<accession>A0A0P8YDV3</accession>
<feature type="transmembrane region" description="Helical" evidence="1">
    <location>
        <begin position="70"/>
        <end position="87"/>
    </location>
</feature>
<comment type="caution">
    <text evidence="4">The sequence shown here is derived from an EMBL/GenBank/DDBJ whole genome shotgun (WGS) entry which is preliminary data.</text>
</comment>
<dbReference type="InterPro" id="IPR052955">
    <property type="entry name" value="UPF0703_membrane_permease"/>
</dbReference>
<evidence type="ECO:0000313" key="5">
    <source>
        <dbReference type="Proteomes" id="UP000050326"/>
    </source>
</evidence>
<gene>
    <name evidence="4" type="ORF">OXPF_06520</name>
</gene>
<dbReference type="Proteomes" id="UP000050326">
    <property type="component" value="Unassembled WGS sequence"/>
</dbReference>
<dbReference type="RefSeq" id="WP_054873770.1">
    <property type="nucleotide sequence ID" value="NZ_LKET01000021.1"/>
</dbReference>
<feature type="domain" description="DUF1980" evidence="2">
    <location>
        <begin position="12"/>
        <end position="102"/>
    </location>
</feature>
<sequence length="266" mass="29980">MKKINVNELIWFIILTGFTVYLYMLISTGKINTFIHPKMLSYVYFSLGVFALLSVFQLKKIFRKSYSKSIKPGFLIFLAPLILGFAVNPGGLNSDIIGKKGITISQNNSIAQAQQANDNISESTFENNTTARSNEDKFNFPEVRIEINESNFVMETDDIYLNAEALQGKEVSISGFVYTDEGFKQNQFVTARMLMACCAADTEVIGLLCQVDEGSMPKKDQWIKVTGKLFMTKHVQTYTQEEIEIPAILVDNIESIPTPEIPYVYP</sequence>
<dbReference type="Pfam" id="PF21537">
    <property type="entry name" value="DUF1980_C"/>
    <property type="match status" value="1"/>
</dbReference>
<keyword evidence="1" id="KW-0472">Membrane</keyword>
<reference evidence="4 5" key="1">
    <citation type="submission" date="2015-09" db="EMBL/GenBank/DDBJ databases">
        <title>Genome sequence of Oxobacter pfennigii DSM 3222.</title>
        <authorList>
            <person name="Poehlein A."/>
            <person name="Bengelsdorf F.R."/>
            <person name="Schiel-Bengelsdorf B."/>
            <person name="Duerre P."/>
            <person name="Daniel R."/>
        </authorList>
    </citation>
    <scope>NUCLEOTIDE SEQUENCE [LARGE SCALE GENOMIC DNA]</scope>
    <source>
        <strain evidence="4 5">DSM 3222</strain>
    </source>
</reference>
<dbReference type="AlphaFoldDB" id="A0A0P8YDV3"/>
<dbReference type="EMBL" id="LKET01000021">
    <property type="protein sequence ID" value="KPU45419.1"/>
    <property type="molecule type" value="Genomic_DNA"/>
</dbReference>
<organism evidence="4 5">
    <name type="scientific">Oxobacter pfennigii</name>
    <dbReference type="NCBI Taxonomy" id="36849"/>
    <lineage>
        <taxon>Bacteria</taxon>
        <taxon>Bacillati</taxon>
        <taxon>Bacillota</taxon>
        <taxon>Clostridia</taxon>
        <taxon>Eubacteriales</taxon>
        <taxon>Clostridiaceae</taxon>
        <taxon>Oxobacter</taxon>
    </lineage>
</organism>
<feature type="transmembrane region" description="Helical" evidence="1">
    <location>
        <begin position="39"/>
        <end position="58"/>
    </location>
</feature>
<feature type="domain" description="DUF1980" evidence="3">
    <location>
        <begin position="141"/>
        <end position="266"/>
    </location>
</feature>
<keyword evidence="1" id="KW-1133">Transmembrane helix</keyword>
<evidence type="ECO:0000313" key="4">
    <source>
        <dbReference type="EMBL" id="KPU45419.1"/>
    </source>
</evidence>
<dbReference type="OrthoDB" id="9770408at2"/>
<dbReference type="STRING" id="36849.OXPF_06520"/>
<dbReference type="InterPro" id="IPR015402">
    <property type="entry name" value="DUF1980"/>
</dbReference>
<keyword evidence="5" id="KW-1185">Reference proteome</keyword>
<protein>
    <submittedName>
        <fullName evidence="4">Putative two-component membrane permease complex subunit</fullName>
    </submittedName>
</protein>
<dbReference type="PANTHER" id="PTHR40047">
    <property type="entry name" value="UPF0703 PROTEIN YCGQ"/>
    <property type="match status" value="1"/>
</dbReference>
<evidence type="ECO:0000259" key="3">
    <source>
        <dbReference type="Pfam" id="PF21537"/>
    </source>
</evidence>
<dbReference type="NCBIfam" id="TIGR03943">
    <property type="entry name" value="TIGR03943 family putative permease subunit"/>
    <property type="match status" value="1"/>
</dbReference>
<feature type="transmembrane region" description="Helical" evidence="1">
    <location>
        <begin position="9"/>
        <end position="27"/>
    </location>
</feature>
<proteinExistence type="predicted"/>
<keyword evidence="1" id="KW-0812">Transmembrane</keyword>
<evidence type="ECO:0000259" key="2">
    <source>
        <dbReference type="Pfam" id="PF09323"/>
    </source>
</evidence>
<evidence type="ECO:0000256" key="1">
    <source>
        <dbReference type="SAM" id="Phobius"/>
    </source>
</evidence>